<dbReference type="Gene3D" id="3.40.190.10">
    <property type="entry name" value="Periplasmic binding protein-like II"/>
    <property type="match status" value="1"/>
</dbReference>
<dbReference type="KEGG" id="csil:CBE74_10895"/>
<dbReference type="EMBL" id="CP021417">
    <property type="protein sequence ID" value="ARU46866.1"/>
    <property type="molecule type" value="Genomic_DNA"/>
</dbReference>
<evidence type="ECO:0000259" key="6">
    <source>
        <dbReference type="Pfam" id="PF00496"/>
    </source>
</evidence>
<dbReference type="SUPFAM" id="SSF53850">
    <property type="entry name" value="Periplasmic binding protein-like II"/>
    <property type="match status" value="1"/>
</dbReference>
<dbReference type="CDD" id="cd08518">
    <property type="entry name" value="PBP2_NikA_DppA_OppA_like_19"/>
    <property type="match status" value="1"/>
</dbReference>
<reference evidence="7 8" key="2">
    <citation type="journal article" date="2020" name="Antonie Van Leeuwenhoek">
        <title>Phylogenomic characterisation of a novel corynebacterial species pathogenic to animals.</title>
        <authorList>
            <person name="Moller J."/>
            <person name="Musella L."/>
            <person name="Melnikov V."/>
            <person name="Geissdorfer W."/>
            <person name="Burkovski A."/>
            <person name="Sangal V."/>
        </authorList>
    </citation>
    <scope>NUCLEOTIDE SEQUENCE [LARGE SCALE GENOMIC DNA]</scope>
    <source>
        <strain evidence="7 8">PO100/5</strain>
    </source>
</reference>
<reference evidence="7 8" key="4">
    <citation type="journal article" date="2020" name="PLoS ONE">
        <title>Taxonomic classification of strain PO100/5 shows a broader geographic distribution and genetic markers of the recently described Corynebacterium silvaticum.</title>
        <authorList>
            <person name="Viana M.V.C."/>
            <person name="Profeta R."/>
            <person name="da Silva A.L."/>
            <person name="Hurtado R."/>
            <person name="Cerqueira J.C."/>
            <person name="Ribeiro B.F.S."/>
            <person name="Almeida M.O."/>
            <person name="Morais-Rodrigues F."/>
            <person name="Soares S.C."/>
            <person name="Oliveira M."/>
            <person name="Tavares L."/>
            <person name="Figueiredo H."/>
            <person name="Wattam A.R."/>
            <person name="Barh D."/>
            <person name="Ghosh P."/>
            <person name="Silva A."/>
            <person name="Azevedo V."/>
        </authorList>
    </citation>
    <scope>NUCLEOTIDE SEQUENCE [LARGE SCALE GENOMIC DNA]</scope>
    <source>
        <strain evidence="7 8">PO100/5</strain>
    </source>
</reference>
<dbReference type="InterPro" id="IPR000914">
    <property type="entry name" value="SBP_5_dom"/>
</dbReference>
<name>A0A7Y4LHI0_9CORY</name>
<keyword evidence="4 5" id="KW-0732">Signal</keyword>
<evidence type="ECO:0000313" key="8">
    <source>
        <dbReference type="Proteomes" id="UP000195652"/>
    </source>
</evidence>
<comment type="subcellular location">
    <subcellularLocation>
        <location evidence="1">Cell membrane</location>
        <topology evidence="1">Lipid-anchor</topology>
    </subcellularLocation>
</comment>
<evidence type="ECO:0000256" key="2">
    <source>
        <dbReference type="ARBA" id="ARBA00005695"/>
    </source>
</evidence>
<dbReference type="Gene3D" id="3.10.105.10">
    <property type="entry name" value="Dipeptide-binding Protein, Domain 3"/>
    <property type="match status" value="1"/>
</dbReference>
<dbReference type="PROSITE" id="PS51257">
    <property type="entry name" value="PROKAR_LIPOPROTEIN"/>
    <property type="match status" value="1"/>
</dbReference>
<dbReference type="InterPro" id="IPR030678">
    <property type="entry name" value="Peptide/Ni-bd"/>
</dbReference>
<dbReference type="GO" id="GO:0042597">
    <property type="term" value="C:periplasmic space"/>
    <property type="evidence" value="ECO:0007669"/>
    <property type="project" value="UniProtKB-ARBA"/>
</dbReference>
<gene>
    <name evidence="7" type="ORF">CBE74_10895</name>
</gene>
<proteinExistence type="inferred from homology"/>
<dbReference type="Proteomes" id="UP000195652">
    <property type="component" value="Chromosome"/>
</dbReference>
<dbReference type="OrthoDB" id="9046151at2"/>
<dbReference type="PANTHER" id="PTHR30290:SF9">
    <property type="entry name" value="OLIGOPEPTIDE-BINDING PROTEIN APPA"/>
    <property type="match status" value="1"/>
</dbReference>
<evidence type="ECO:0000256" key="4">
    <source>
        <dbReference type="ARBA" id="ARBA00022729"/>
    </source>
</evidence>
<dbReference type="GO" id="GO:0015833">
    <property type="term" value="P:peptide transport"/>
    <property type="evidence" value="ECO:0007669"/>
    <property type="project" value="TreeGrafter"/>
</dbReference>
<evidence type="ECO:0000256" key="5">
    <source>
        <dbReference type="SAM" id="SignalP"/>
    </source>
</evidence>
<comment type="similarity">
    <text evidence="2">Belongs to the bacterial solute-binding protein 5 family.</text>
</comment>
<evidence type="ECO:0000256" key="1">
    <source>
        <dbReference type="ARBA" id="ARBA00004193"/>
    </source>
</evidence>
<reference evidence="7 8" key="1">
    <citation type="journal article" date="2014" name="BMC Vet. Res.">
        <title>First report of Corynebacterium pseudotuberculosis from caseous lymphadenitis lesions in Black Alentejano pig (Sus scrofa domesticus).</title>
        <authorList>
            <person name="Oliveira M."/>
            <person name="Barroco C."/>
            <person name="Mottola C."/>
            <person name="Santos R."/>
            <person name="Lemsaddek A."/>
            <person name="Tavares L."/>
            <person name="Semedo-Lemsaddek T."/>
        </authorList>
    </citation>
    <scope>NUCLEOTIDE SEQUENCE [LARGE SCALE GENOMIC DNA]</scope>
    <source>
        <strain evidence="7 8">PO100/5</strain>
    </source>
</reference>
<dbReference type="GO" id="GO:1904680">
    <property type="term" value="F:peptide transmembrane transporter activity"/>
    <property type="evidence" value="ECO:0007669"/>
    <property type="project" value="TreeGrafter"/>
</dbReference>
<reference evidence="7 8" key="3">
    <citation type="journal article" date="2020" name="Int. J. Syst. Evol. Microbiol.">
        <title>Corynebacterium silvaticum sp. nov., a unique group of NTTB corynebacteria in wild boar and roe deer.</title>
        <authorList>
            <person name="Dangel A."/>
            <person name="Berger A."/>
            <person name="Rau J."/>
            <person name="Eisenberg T."/>
            <person name="Kampfer P."/>
            <person name="Margos G."/>
            <person name="Contzen M."/>
            <person name="Busse H.J."/>
            <person name="Konrad R."/>
            <person name="Peters M."/>
            <person name="Sting R."/>
            <person name="Sing A."/>
        </authorList>
    </citation>
    <scope>NUCLEOTIDE SEQUENCE [LARGE SCALE GENOMIC DNA]</scope>
    <source>
        <strain evidence="7 8">PO100/5</strain>
    </source>
</reference>
<evidence type="ECO:0000256" key="3">
    <source>
        <dbReference type="ARBA" id="ARBA00022448"/>
    </source>
</evidence>
<dbReference type="GO" id="GO:0043190">
    <property type="term" value="C:ATP-binding cassette (ABC) transporter complex"/>
    <property type="evidence" value="ECO:0007669"/>
    <property type="project" value="InterPro"/>
</dbReference>
<dbReference type="PANTHER" id="PTHR30290">
    <property type="entry name" value="PERIPLASMIC BINDING COMPONENT OF ABC TRANSPORTER"/>
    <property type="match status" value="1"/>
</dbReference>
<dbReference type="InterPro" id="IPR039424">
    <property type="entry name" value="SBP_5"/>
</dbReference>
<feature type="chain" id="PRO_5041101699" evidence="5">
    <location>
        <begin position="31"/>
        <end position="546"/>
    </location>
</feature>
<dbReference type="RefSeq" id="WP_087454648.1">
    <property type="nucleotide sequence ID" value="NZ_CP021417.2"/>
</dbReference>
<keyword evidence="8" id="KW-1185">Reference proteome</keyword>
<dbReference type="PROSITE" id="PS01040">
    <property type="entry name" value="SBP_BACTERIAL_5"/>
    <property type="match status" value="1"/>
</dbReference>
<keyword evidence="3" id="KW-0813">Transport</keyword>
<feature type="signal peptide" evidence="5">
    <location>
        <begin position="1"/>
        <end position="30"/>
    </location>
</feature>
<dbReference type="GeneID" id="75008721"/>
<accession>A0A7Y4LHI0</accession>
<protein>
    <submittedName>
        <fullName evidence="7">ABC transporter substrate-binding protein</fullName>
    </submittedName>
</protein>
<dbReference type="PIRSF" id="PIRSF002741">
    <property type="entry name" value="MppA"/>
    <property type="match status" value="1"/>
</dbReference>
<dbReference type="Pfam" id="PF00496">
    <property type="entry name" value="SBP_bac_5"/>
    <property type="match status" value="1"/>
</dbReference>
<dbReference type="InterPro" id="IPR023765">
    <property type="entry name" value="SBP_5_CS"/>
</dbReference>
<dbReference type="AlphaFoldDB" id="A0A7Y4LHI0"/>
<evidence type="ECO:0000313" key="7">
    <source>
        <dbReference type="EMBL" id="ARU46866.1"/>
    </source>
</evidence>
<feature type="domain" description="Solute-binding protein family 5" evidence="6">
    <location>
        <begin position="93"/>
        <end position="418"/>
    </location>
</feature>
<organism evidence="7 8">
    <name type="scientific">Corynebacterium silvaticum</name>
    <dbReference type="NCBI Taxonomy" id="2320431"/>
    <lineage>
        <taxon>Bacteria</taxon>
        <taxon>Bacillati</taxon>
        <taxon>Actinomycetota</taxon>
        <taxon>Actinomycetes</taxon>
        <taxon>Mycobacteriales</taxon>
        <taxon>Corynebacteriaceae</taxon>
        <taxon>Corynebacterium</taxon>
    </lineage>
</organism>
<sequence>MRRSPSFLALCSKRSGAALLSMALAGSVLVACGDPSHKEASGEEGYPSRIVLADREAGDGFHPATGYGQTGVSPVYDGLLRPESAGPDRIPNFVPALASAMPEHNADATEWTVKLREGVKFSDGSDFDAQDVKASYDMARNIDAGSQIVARYEVIKEVEVKDPHTVVFKLNHPLAEMNSRLLYAIAPSEKLKADGPITKAELNTKPVGTGAYKLVENRGDEVVFKANEDYWAGAPQVKEIVVTTASDDTARAQRVAAGEVDGAAIPPAQVKSVKGKDGIDVVSTKTADWRGISFPKVPELQDPKVRQALNFAVDRQAFVDGPLGGYGTTLETLISPLYGDAHDSSKTFGYDVAKAEKLLDEAGWKKNAAGMREKDGKPFHVTLYYASSDTTRRDIAIEFASQMKKLGLDFETKAGTWDEIGPVLGKAAAVLGGGSAPYDVTIMAYEYLHTRTPSTSKWANPGDYGSEELNKLLDEARSEVDTAKRNKLWQKAQAMYMDDPSALCLLNLEHVYASKHNEWKKPENLLEPHIHGVTWGPWWRVAEWTK</sequence>
<dbReference type="Gene3D" id="3.90.76.10">
    <property type="entry name" value="Dipeptide-binding Protein, Domain 1"/>
    <property type="match status" value="1"/>
</dbReference>